<dbReference type="Gene3D" id="3.40.50.720">
    <property type="entry name" value="NAD(P)-binding Rossmann-like Domain"/>
    <property type="match status" value="2"/>
</dbReference>
<keyword evidence="2" id="KW-1185">Reference proteome</keyword>
<evidence type="ECO:0000313" key="1">
    <source>
        <dbReference type="EMBL" id="KAB0392848.1"/>
    </source>
</evidence>
<dbReference type="InterPro" id="IPR036291">
    <property type="entry name" value="NAD(P)-bd_dom_sf"/>
</dbReference>
<dbReference type="AlphaFoldDB" id="A0A643BYU3"/>
<dbReference type="GO" id="GO:0048385">
    <property type="term" value="P:regulation of retinoic acid receptor signaling pathway"/>
    <property type="evidence" value="ECO:0007669"/>
    <property type="project" value="TreeGrafter"/>
</dbReference>
<organism evidence="1 2">
    <name type="scientific">Balaenoptera physalus</name>
    <name type="common">Fin whale</name>
    <name type="synonym">Balaena physalus</name>
    <dbReference type="NCBI Taxonomy" id="9770"/>
    <lineage>
        <taxon>Eukaryota</taxon>
        <taxon>Metazoa</taxon>
        <taxon>Chordata</taxon>
        <taxon>Craniata</taxon>
        <taxon>Vertebrata</taxon>
        <taxon>Euteleostomi</taxon>
        <taxon>Mammalia</taxon>
        <taxon>Eutheria</taxon>
        <taxon>Laurasiatheria</taxon>
        <taxon>Artiodactyla</taxon>
        <taxon>Whippomorpha</taxon>
        <taxon>Cetacea</taxon>
        <taxon>Mysticeti</taxon>
        <taxon>Balaenopteridae</taxon>
        <taxon>Balaenoptera</taxon>
    </lineage>
</organism>
<comment type="caution">
    <text evidence="1">The sequence shown here is derived from an EMBL/GenBank/DDBJ whole genome shotgun (WGS) entry which is preliminary data.</text>
</comment>
<evidence type="ECO:0000313" key="2">
    <source>
        <dbReference type="Proteomes" id="UP000437017"/>
    </source>
</evidence>
<sequence>MIYLVVKAAVGLLLPAKLRDLSRENVLITGGGRGIGRQLAREFAERGARKGLEMALATFQVEGGPRCGRLAVQSSSHGMWDTHAMNRSILLQGPFAPAGSLELGRQETSSWKQYIVLWGRTEKCLKETTEEIRQMGTECHYFICDVGNREEVYQTAKAVREKVGDITILVNNAAVVHGKSLMDSDDDALLKSQHINTLGQFWSLTLGLLDCPGVSATTVLPFHTSTEMFQGMRVRTLRPALPDCRVVGILAARHDGKGSQGLGASPVDSLRPAEPALGAQELPFSQGDIIPRFPNLFPPLKPETVARRTVEAVQLNQALLLLPWTMHALIILKSILPQAALEEIHKFSGTYTCMNTFKGRT</sequence>
<dbReference type="GO" id="GO:0001523">
    <property type="term" value="P:retinoid metabolic process"/>
    <property type="evidence" value="ECO:0007669"/>
    <property type="project" value="TreeGrafter"/>
</dbReference>
<reference evidence="1 2" key="1">
    <citation type="journal article" date="2019" name="PLoS ONE">
        <title>Genomic analyses reveal an absence of contemporary introgressive admixture between fin whales and blue whales, despite known hybrids.</title>
        <authorList>
            <person name="Westbury M.V."/>
            <person name="Petersen B."/>
            <person name="Lorenzen E.D."/>
        </authorList>
    </citation>
    <scope>NUCLEOTIDE SEQUENCE [LARGE SCALE GENOMIC DNA]</scope>
    <source>
        <strain evidence="1">FinWhale-01</strain>
    </source>
</reference>
<dbReference type="PANTHER" id="PTHR24322">
    <property type="entry name" value="PKSB"/>
    <property type="match status" value="1"/>
</dbReference>
<dbReference type="OrthoDB" id="6251714at2759"/>
<dbReference type="PANTHER" id="PTHR24322:SF483">
    <property type="entry name" value="SHORT-CHAIN DEHYDROGENASE_REDUCTASE 3"/>
    <property type="match status" value="1"/>
</dbReference>
<dbReference type="SUPFAM" id="SSF51735">
    <property type="entry name" value="NAD(P)-binding Rossmann-fold domains"/>
    <property type="match status" value="2"/>
</dbReference>
<evidence type="ECO:0008006" key="3">
    <source>
        <dbReference type="Google" id="ProtNLM"/>
    </source>
</evidence>
<dbReference type="GO" id="GO:0005811">
    <property type="term" value="C:lipid droplet"/>
    <property type="evidence" value="ECO:0007669"/>
    <property type="project" value="TreeGrafter"/>
</dbReference>
<name>A0A643BYU3_BALPH</name>
<proteinExistence type="predicted"/>
<dbReference type="GO" id="GO:0004745">
    <property type="term" value="F:all-trans-retinol dehydrogenase (NAD+) activity"/>
    <property type="evidence" value="ECO:0007669"/>
    <property type="project" value="TreeGrafter"/>
</dbReference>
<dbReference type="Pfam" id="PF00106">
    <property type="entry name" value="adh_short"/>
    <property type="match status" value="1"/>
</dbReference>
<gene>
    <name evidence="1" type="ORF">E2I00_000002</name>
</gene>
<dbReference type="PRINTS" id="PR00081">
    <property type="entry name" value="GDHRDH"/>
</dbReference>
<accession>A0A643BYU3</accession>
<dbReference type="InterPro" id="IPR002347">
    <property type="entry name" value="SDR_fam"/>
</dbReference>
<dbReference type="EMBL" id="SGJD01003496">
    <property type="protein sequence ID" value="KAB0392848.1"/>
    <property type="molecule type" value="Genomic_DNA"/>
</dbReference>
<protein>
    <recommendedName>
        <fullName evidence="3">Ketoreductase (KR) domain-containing protein</fullName>
    </recommendedName>
</protein>
<dbReference type="Proteomes" id="UP000437017">
    <property type="component" value="Unassembled WGS sequence"/>
</dbReference>